<evidence type="ECO:0000256" key="1">
    <source>
        <dbReference type="PROSITE-ProRule" id="PRU00169"/>
    </source>
</evidence>
<feature type="domain" description="Response regulatory" evidence="2">
    <location>
        <begin position="5"/>
        <end position="120"/>
    </location>
</feature>
<name>A0A3G9IQU3_AERCA</name>
<dbReference type="InterPro" id="IPR052020">
    <property type="entry name" value="Cyclic_di-GMP/3'3'-cGAMP_PDE"/>
</dbReference>
<evidence type="ECO:0000259" key="3">
    <source>
        <dbReference type="PROSITE" id="PS51832"/>
    </source>
</evidence>
<reference evidence="5" key="2">
    <citation type="submission" date="2023-04" db="EMBL/GenBank/DDBJ databases">
        <title>Whole Genome Sequence of Multi-drug resistant Aeromonas caviae as a gut pathogen in newborn.</title>
        <authorList>
            <person name="Jadhav S.V."/>
            <person name="Saroj S.D."/>
            <person name="Saha U.B."/>
            <person name="Sen S."/>
            <person name="Kher A."/>
        </authorList>
    </citation>
    <scope>NUCLEOTIDE SEQUENCE</scope>
    <source>
        <strain evidence="5">SVJ23</strain>
    </source>
</reference>
<feature type="domain" description="HD-GYP" evidence="3">
    <location>
        <begin position="128"/>
        <end position="325"/>
    </location>
</feature>
<dbReference type="SUPFAM" id="SSF109604">
    <property type="entry name" value="HD-domain/PDEase-like"/>
    <property type="match status" value="1"/>
</dbReference>
<dbReference type="SMART" id="SM00448">
    <property type="entry name" value="REC"/>
    <property type="match status" value="1"/>
</dbReference>
<gene>
    <name evidence="4" type="ORF">JC965_17490</name>
    <name evidence="5" type="ORF">OJY61_20345</name>
</gene>
<dbReference type="Gene3D" id="3.40.50.2300">
    <property type="match status" value="1"/>
</dbReference>
<keyword evidence="1" id="KW-0597">Phosphoprotein</keyword>
<dbReference type="Proteomes" id="UP001163285">
    <property type="component" value="Chromosome"/>
</dbReference>
<dbReference type="SMART" id="SM00471">
    <property type="entry name" value="HDc"/>
    <property type="match status" value="1"/>
</dbReference>
<feature type="modified residue" description="4-aspartylphosphate" evidence="1">
    <location>
        <position position="53"/>
    </location>
</feature>
<dbReference type="RefSeq" id="WP_039039149.1">
    <property type="nucleotide sequence ID" value="NZ_AP019195.1"/>
</dbReference>
<dbReference type="PROSITE" id="PS51832">
    <property type="entry name" value="HD_GYP"/>
    <property type="match status" value="1"/>
</dbReference>
<dbReference type="PANTHER" id="PTHR45228">
    <property type="entry name" value="CYCLIC DI-GMP PHOSPHODIESTERASE TM_0186-RELATED"/>
    <property type="match status" value="1"/>
</dbReference>
<protein>
    <submittedName>
        <fullName evidence="4">Response regulator</fullName>
    </submittedName>
</protein>
<organism evidence="4">
    <name type="scientific">Aeromonas caviae</name>
    <name type="common">Aeromonas punctata</name>
    <dbReference type="NCBI Taxonomy" id="648"/>
    <lineage>
        <taxon>Bacteria</taxon>
        <taxon>Pseudomonadati</taxon>
        <taxon>Pseudomonadota</taxon>
        <taxon>Gammaproteobacteria</taxon>
        <taxon>Aeromonadales</taxon>
        <taxon>Aeromonadaceae</taxon>
        <taxon>Aeromonas</taxon>
    </lineage>
</organism>
<dbReference type="Pfam" id="PF00072">
    <property type="entry name" value="Response_reg"/>
    <property type="match status" value="1"/>
</dbReference>
<dbReference type="CDD" id="cd00077">
    <property type="entry name" value="HDc"/>
    <property type="match status" value="1"/>
</dbReference>
<dbReference type="SUPFAM" id="SSF52172">
    <property type="entry name" value="CheY-like"/>
    <property type="match status" value="1"/>
</dbReference>
<dbReference type="Gene3D" id="1.10.3210.10">
    <property type="entry name" value="Hypothetical protein af1432"/>
    <property type="match status" value="1"/>
</dbReference>
<dbReference type="InterPro" id="IPR003607">
    <property type="entry name" value="HD/PDEase_dom"/>
</dbReference>
<proteinExistence type="predicted"/>
<dbReference type="PANTHER" id="PTHR45228:SF5">
    <property type="entry name" value="CYCLIC DI-GMP PHOSPHODIESTERASE VC_1348-RELATED"/>
    <property type="match status" value="1"/>
</dbReference>
<reference evidence="4" key="1">
    <citation type="submission" date="2020-12" db="EMBL/GenBank/DDBJ databases">
        <title>GES Beta-lactamases isolated from hospital effluents in Brazil.</title>
        <authorList>
            <person name="Conte D."/>
            <person name="Mesa D."/>
            <person name="Palmeiro J.K."/>
            <person name="Dalla-Costa L.M."/>
        </authorList>
    </citation>
    <scope>NUCLEOTIDE SEQUENCE [LARGE SCALE GENOMIC DNA]</scope>
    <source>
        <strain evidence="4">Aero21</strain>
    </source>
</reference>
<accession>A0A3G9IQU3</accession>
<sequence length="338" mass="37943">MSRPRVLIIDDEPSNLGLLRQILKEEYNLFFAKGGEEGLAAVGRHEPALILLDVRMPDMDGYEVCRRLKADPAHAGIPVLFITASDNADSESQGFEAGGVDYIYKPVCPSTVRARVRNHLSLVRLDQLECSYRTAIVMLSEAGHYNDTDTGVHIWRMAAYARALADAAGWSPEQSDLLELAAPMHDMGKIGIPDHILKKPGPLTEEEWVIMRSHPRIGYEILRRSDAPIFRMAAEIALHHHEKWDGSGYPAGETGEGIPEASRIVAIADVFDALSVRRPYKEPWPLDRVLATMRDGAGQHFDPRLLSRFLEIMPEILRLKAQWDAREERGDYQMGCVR</sequence>
<dbReference type="InterPro" id="IPR011006">
    <property type="entry name" value="CheY-like_superfamily"/>
</dbReference>
<evidence type="ECO:0000313" key="5">
    <source>
        <dbReference type="EMBL" id="UZC86144.2"/>
    </source>
</evidence>
<dbReference type="EMBL" id="CP065937">
    <property type="protein sequence ID" value="QQA60006.1"/>
    <property type="molecule type" value="Genomic_DNA"/>
</dbReference>
<evidence type="ECO:0000259" key="2">
    <source>
        <dbReference type="PROSITE" id="PS50110"/>
    </source>
</evidence>
<dbReference type="Pfam" id="PF13487">
    <property type="entry name" value="HD_5"/>
    <property type="match status" value="1"/>
</dbReference>
<dbReference type="PROSITE" id="PS50110">
    <property type="entry name" value="RESPONSE_REGULATORY"/>
    <property type="match status" value="1"/>
</dbReference>
<dbReference type="GO" id="GO:0008081">
    <property type="term" value="F:phosphoric diester hydrolase activity"/>
    <property type="evidence" value="ECO:0007669"/>
    <property type="project" value="UniProtKB-ARBA"/>
</dbReference>
<dbReference type="AlphaFoldDB" id="A0A3G9IQU3"/>
<dbReference type="EMBL" id="CP110176">
    <property type="protein sequence ID" value="UZC86144.2"/>
    <property type="molecule type" value="Genomic_DNA"/>
</dbReference>
<dbReference type="InterPro" id="IPR037522">
    <property type="entry name" value="HD_GYP_dom"/>
</dbReference>
<evidence type="ECO:0000313" key="4">
    <source>
        <dbReference type="EMBL" id="QQA60006.1"/>
    </source>
</evidence>
<dbReference type="GO" id="GO:0000160">
    <property type="term" value="P:phosphorelay signal transduction system"/>
    <property type="evidence" value="ECO:0007669"/>
    <property type="project" value="InterPro"/>
</dbReference>
<dbReference type="InterPro" id="IPR001789">
    <property type="entry name" value="Sig_transdc_resp-reg_receiver"/>
</dbReference>